<dbReference type="InterPro" id="IPR024344">
    <property type="entry name" value="MDMPI_metal-binding"/>
</dbReference>
<dbReference type="InterPro" id="IPR034660">
    <property type="entry name" value="DinB/YfiT-like"/>
</dbReference>
<protein>
    <submittedName>
        <fullName evidence="2">Maleylpyruvate isomerase</fullName>
    </submittedName>
</protein>
<dbReference type="AlphaFoldDB" id="A0A1G8ZNY8"/>
<dbReference type="GO" id="GO:0046872">
    <property type="term" value="F:metal ion binding"/>
    <property type="evidence" value="ECO:0007669"/>
    <property type="project" value="InterPro"/>
</dbReference>
<sequence length="239" mass="25957">MISTPEAIELAEAAADRFVATVDTLDEAELRAPARLDGWTRAFGAAHVAQALGAYVRLLRIAGTTDGTGEEHSGSAVYRRAVEETAAQPGPDLVRELRAEARQFLALARSLDAAAWQREVTSAGGWRHPARYTLLRCLRELETHHTDLGLGYESADWPSSYVRWALEDTLATLRADGFPLTAVEAPDLAARWELSARGPVVRGPSHLLLGWLAGRTPARELTADPLPVPPAWPQPPVHP</sequence>
<keyword evidence="3" id="KW-1185">Reference proteome</keyword>
<dbReference type="RefSeq" id="WP_218137305.1">
    <property type="nucleotide sequence ID" value="NZ_FNFF01000005.1"/>
</dbReference>
<accession>A0A1G8ZNY8</accession>
<dbReference type="InterPro" id="IPR036527">
    <property type="entry name" value="SCP2_sterol-bd_dom_sf"/>
</dbReference>
<evidence type="ECO:0000259" key="1">
    <source>
        <dbReference type="Pfam" id="PF11716"/>
    </source>
</evidence>
<dbReference type="NCBIfam" id="TIGR03083">
    <property type="entry name" value="maleylpyruvate isomerase family mycothiol-dependent enzyme"/>
    <property type="match status" value="1"/>
</dbReference>
<feature type="domain" description="Mycothiol-dependent maleylpyruvate isomerase metal-binding" evidence="1">
    <location>
        <begin position="12"/>
        <end position="148"/>
    </location>
</feature>
<organism evidence="2 3">
    <name type="scientific">Streptomyces indicus</name>
    <dbReference type="NCBI Taxonomy" id="417292"/>
    <lineage>
        <taxon>Bacteria</taxon>
        <taxon>Bacillati</taxon>
        <taxon>Actinomycetota</taxon>
        <taxon>Actinomycetes</taxon>
        <taxon>Kitasatosporales</taxon>
        <taxon>Streptomycetaceae</taxon>
        <taxon>Streptomyces</taxon>
    </lineage>
</organism>
<dbReference type="SUPFAM" id="SSF109854">
    <property type="entry name" value="DinB/YfiT-like putative metalloenzymes"/>
    <property type="match status" value="1"/>
</dbReference>
<dbReference type="EMBL" id="FNFF01000005">
    <property type="protein sequence ID" value="SDK16832.1"/>
    <property type="molecule type" value="Genomic_DNA"/>
</dbReference>
<dbReference type="Gene3D" id="1.20.120.450">
    <property type="entry name" value="dinb family like domain"/>
    <property type="match status" value="1"/>
</dbReference>
<proteinExistence type="predicted"/>
<dbReference type="Proteomes" id="UP000199155">
    <property type="component" value="Unassembled WGS sequence"/>
</dbReference>
<dbReference type="Pfam" id="PF11716">
    <property type="entry name" value="MDMPI_N"/>
    <property type="match status" value="1"/>
</dbReference>
<reference evidence="2 3" key="1">
    <citation type="submission" date="2016-10" db="EMBL/GenBank/DDBJ databases">
        <authorList>
            <person name="de Groot N.N."/>
        </authorList>
    </citation>
    <scope>NUCLEOTIDE SEQUENCE [LARGE SCALE GENOMIC DNA]</scope>
    <source>
        <strain evidence="2 3">CGMCC 4.5727</strain>
    </source>
</reference>
<dbReference type="SUPFAM" id="SSF55718">
    <property type="entry name" value="SCP-like"/>
    <property type="match status" value="1"/>
</dbReference>
<evidence type="ECO:0000313" key="2">
    <source>
        <dbReference type="EMBL" id="SDK16832.1"/>
    </source>
</evidence>
<keyword evidence="2" id="KW-0670">Pyruvate</keyword>
<evidence type="ECO:0000313" key="3">
    <source>
        <dbReference type="Proteomes" id="UP000199155"/>
    </source>
</evidence>
<dbReference type="GO" id="GO:0016853">
    <property type="term" value="F:isomerase activity"/>
    <property type="evidence" value="ECO:0007669"/>
    <property type="project" value="UniProtKB-KW"/>
</dbReference>
<name>A0A1G8ZNY8_9ACTN</name>
<keyword evidence="2" id="KW-0413">Isomerase</keyword>
<dbReference type="STRING" id="417292.SAMN05421806_105108"/>
<gene>
    <name evidence="2" type="ORF">SAMN05421806_105108</name>
</gene>
<dbReference type="InterPro" id="IPR017517">
    <property type="entry name" value="Maleyloyr_isom"/>
</dbReference>